<keyword evidence="2" id="KW-1185">Reference proteome</keyword>
<organism evidence="1 2">
    <name type="scientific">Trichloromonas acetexigens</name>
    <dbReference type="NCBI Taxonomy" id="38815"/>
    <lineage>
        <taxon>Bacteria</taxon>
        <taxon>Pseudomonadati</taxon>
        <taxon>Thermodesulfobacteriota</taxon>
        <taxon>Desulfuromonadia</taxon>
        <taxon>Desulfuromonadales</taxon>
        <taxon>Trichloromonadaceae</taxon>
        <taxon>Trichloromonas</taxon>
    </lineage>
</organism>
<dbReference type="Proteomes" id="UP000317155">
    <property type="component" value="Unassembled WGS sequence"/>
</dbReference>
<dbReference type="Gene3D" id="3.40.720.10">
    <property type="entry name" value="Alkaline Phosphatase, subunit A"/>
    <property type="match status" value="1"/>
</dbReference>
<reference evidence="1 2" key="1">
    <citation type="submission" date="2019-07" db="EMBL/GenBank/DDBJ databases">
        <title>Insights of Desulfuromonas acetexigens electromicrobiology.</title>
        <authorList>
            <person name="Katuri K."/>
            <person name="Sapireddy V."/>
            <person name="Shaw D.R."/>
            <person name="Saikaly P."/>
        </authorList>
    </citation>
    <scope>NUCLEOTIDE SEQUENCE [LARGE SCALE GENOMIC DNA]</scope>
    <source>
        <strain evidence="1 2">2873</strain>
    </source>
</reference>
<dbReference type="InterPro" id="IPR017850">
    <property type="entry name" value="Alkaline_phosphatase_core_sf"/>
</dbReference>
<dbReference type="AlphaFoldDB" id="A0A550JAV8"/>
<dbReference type="InterPro" id="IPR002591">
    <property type="entry name" value="Phosphodiest/P_Trfase"/>
</dbReference>
<dbReference type="RefSeq" id="WP_092058603.1">
    <property type="nucleotide sequence ID" value="NZ_FOJJ01000040.1"/>
</dbReference>
<protein>
    <submittedName>
        <fullName evidence="1">Alkaline phosphatase family protein</fullName>
    </submittedName>
</protein>
<accession>A0A550JAV8</accession>
<comment type="caution">
    <text evidence="1">The sequence shown here is derived from an EMBL/GenBank/DDBJ whole genome shotgun (WGS) entry which is preliminary data.</text>
</comment>
<dbReference type="Pfam" id="PF01663">
    <property type="entry name" value="Phosphodiest"/>
    <property type="match status" value="1"/>
</dbReference>
<proteinExistence type="predicted"/>
<sequence>MTEISWFGKLYRAYYGFKFYLLRKERRERQASGARKGFVGVQIDGLSAPHLRRALDLGYMPHARRYLDEGHVLLEYQAGLPSTTPAAQAAIFYGDSGGIPAFRWFERATGQLISCNDPDHVQHFREKLFHDKIGLLDGGSSYSNIIDGGAARSVFTVSSPHPQTLFGRFGGLRFMLLALLHPLRICRMIGATLVEYVTDSYERWHYRRTRPWRVSEGLFPLIRVLCNVVLRELQTLGVLADIYVGVPYIYTTYSGYDELGHHFGPGSQAALKSLRHTDKRIGEILRMVRHAAGADYQLVVLSDHGQTPGYPFHNRFGATLGDAISAFLKKNQRAAVSSGPLEFTAVQLDYLRAELDTRPSHWRDRIYRATKKLLQKKIRDLVPETIKIDEEGGVVITYSSSLAHLYITGYKQRLSAAEVEKEQPLLLRFLSQHQGIGFVLARGEGMEICCYHDGERTVGSQERVPAPEGLKFLRPYGEPETLWPRLVAFALDDACGDLILFGAYDGERIACFDDQVGGHGSVGGEQSRPFVILPNSHPLTGRNDLVGNSFLYHEVFKPLRNDPPSAPLPHI</sequence>
<dbReference type="SUPFAM" id="SSF53649">
    <property type="entry name" value="Alkaline phosphatase-like"/>
    <property type="match status" value="1"/>
</dbReference>
<evidence type="ECO:0000313" key="2">
    <source>
        <dbReference type="Proteomes" id="UP000317155"/>
    </source>
</evidence>
<name>A0A550JAV8_9BACT</name>
<evidence type="ECO:0000313" key="1">
    <source>
        <dbReference type="EMBL" id="TRO80337.1"/>
    </source>
</evidence>
<dbReference type="OrthoDB" id="5404822at2"/>
<dbReference type="EMBL" id="VJVV01000008">
    <property type="protein sequence ID" value="TRO80337.1"/>
    <property type="molecule type" value="Genomic_DNA"/>
</dbReference>
<gene>
    <name evidence="1" type="ORF">FL622_11970</name>
</gene>